<dbReference type="Proteomes" id="UP001420932">
    <property type="component" value="Unassembled WGS sequence"/>
</dbReference>
<dbReference type="PROSITE" id="PS51038">
    <property type="entry name" value="BAH"/>
    <property type="match status" value="1"/>
</dbReference>
<dbReference type="SUPFAM" id="SSF54928">
    <property type="entry name" value="RNA-binding domain, RBD"/>
    <property type="match status" value="1"/>
</dbReference>
<protein>
    <recommendedName>
        <fullName evidence="2">BAH domain-containing protein</fullName>
    </recommendedName>
</protein>
<dbReference type="Pfam" id="PF01426">
    <property type="entry name" value="BAH"/>
    <property type="match status" value="1"/>
</dbReference>
<feature type="compositionally biased region" description="Basic and acidic residues" evidence="1">
    <location>
        <begin position="386"/>
        <end position="396"/>
    </location>
</feature>
<reference evidence="3 4" key="1">
    <citation type="submission" date="2024-01" db="EMBL/GenBank/DDBJ databases">
        <title>Genome assemblies of Stephania.</title>
        <authorList>
            <person name="Yang L."/>
        </authorList>
    </citation>
    <scope>NUCLEOTIDE SEQUENCE [LARGE SCALE GENOMIC DNA]</scope>
    <source>
        <strain evidence="3">YNDBR</strain>
        <tissue evidence="3">Leaf</tissue>
    </source>
</reference>
<dbReference type="InterPro" id="IPR001025">
    <property type="entry name" value="BAH_dom"/>
</dbReference>
<feature type="compositionally biased region" description="Basic and acidic residues" evidence="1">
    <location>
        <begin position="355"/>
        <end position="376"/>
    </location>
</feature>
<dbReference type="AlphaFoldDB" id="A0AAP0JZ51"/>
<evidence type="ECO:0000259" key="2">
    <source>
        <dbReference type="PROSITE" id="PS51038"/>
    </source>
</evidence>
<evidence type="ECO:0000313" key="4">
    <source>
        <dbReference type="Proteomes" id="UP001420932"/>
    </source>
</evidence>
<dbReference type="PANTHER" id="PTHR47073:SF2">
    <property type="entry name" value="PROTEIN ANTI-SILENCING 1"/>
    <property type="match status" value="1"/>
</dbReference>
<dbReference type="GO" id="GO:0003682">
    <property type="term" value="F:chromatin binding"/>
    <property type="evidence" value="ECO:0007669"/>
    <property type="project" value="InterPro"/>
</dbReference>
<feature type="compositionally biased region" description="Basic and acidic residues" evidence="1">
    <location>
        <begin position="320"/>
        <end position="336"/>
    </location>
</feature>
<comment type="caution">
    <text evidence="3">The sequence shown here is derived from an EMBL/GenBank/DDBJ whole genome shotgun (WGS) entry which is preliminary data.</text>
</comment>
<accession>A0AAP0JZ51</accession>
<feature type="compositionally biased region" description="Polar residues" evidence="1">
    <location>
        <begin position="337"/>
        <end position="354"/>
    </location>
</feature>
<dbReference type="EMBL" id="JBBNAF010000005">
    <property type="protein sequence ID" value="KAK9142484.1"/>
    <property type="molecule type" value="Genomic_DNA"/>
</dbReference>
<feature type="region of interest" description="Disordered" evidence="1">
    <location>
        <begin position="295"/>
        <end position="396"/>
    </location>
</feature>
<dbReference type="InterPro" id="IPR035979">
    <property type="entry name" value="RBD_domain_sf"/>
</dbReference>
<dbReference type="FunFam" id="2.30.30.490:FF:000017">
    <property type="entry name" value="Bromo-adjacent homology (BAH) domain-containing protein"/>
    <property type="match status" value="1"/>
</dbReference>
<proteinExistence type="predicted"/>
<dbReference type="PANTHER" id="PTHR47073">
    <property type="entry name" value="PROTEIN ANTI-SILENCING 1"/>
    <property type="match status" value="1"/>
</dbReference>
<organism evidence="3 4">
    <name type="scientific">Stephania yunnanensis</name>
    <dbReference type="NCBI Taxonomy" id="152371"/>
    <lineage>
        <taxon>Eukaryota</taxon>
        <taxon>Viridiplantae</taxon>
        <taxon>Streptophyta</taxon>
        <taxon>Embryophyta</taxon>
        <taxon>Tracheophyta</taxon>
        <taxon>Spermatophyta</taxon>
        <taxon>Magnoliopsida</taxon>
        <taxon>Ranunculales</taxon>
        <taxon>Menispermaceae</taxon>
        <taxon>Menispermoideae</taxon>
        <taxon>Cissampelideae</taxon>
        <taxon>Stephania</taxon>
    </lineage>
</organism>
<dbReference type="GO" id="GO:0003723">
    <property type="term" value="F:RNA binding"/>
    <property type="evidence" value="ECO:0007669"/>
    <property type="project" value="TreeGrafter"/>
</dbReference>
<evidence type="ECO:0000313" key="3">
    <source>
        <dbReference type="EMBL" id="KAK9142484.1"/>
    </source>
</evidence>
<dbReference type="Gene3D" id="2.30.30.490">
    <property type="match status" value="1"/>
</dbReference>
<sequence>MSHPKEAPASENLEFSWGKKRGIGGKKKEVQFYESFIFDRDEYCLFDCVYLYKDGEPEPYIGKIIKIWEQPQNKNKIKVLWFFRPKEVKNWLQDFEPEENEIFLASGEGVGLANINPVEAIAGKCNVVCTSKDSRNPQPSEEELSRADYVFCRTFNVATCTISDKIDDKIAGVEVKDLLNRKGGQSANGTDKLEVLQKKGKSNVVANNEAAPLVMKPTASGSLEDGTIDEKPCNSVIKENGDVKPSFVKQEPLAGGDLVSNTNLNLKETDATAFVQDASPVDESTLPMLVASPVAVSDVKEPKTSGRSVQKVQNKKKSKGLKENTSLDDRPFKKPEVNSSTVKLQFSISPSSPVNKEKDENTTPKKRGRDSDEINVKDSGMADCASDEKSKSKLVKDSLEKTKGSFKVTESNEKLVKLSNGKRLRKAAAHSPEKNNVTDDKILEVTRRPDADRSKWFKGLPWEGRMESAYNQGTLVLLENFDPAYTSSEIEDIIWHGFRENCTARVVPRTTFSSPHSGQAFTIFKSRDAAEMAIRKLDEGCLLLPNGRPLIASRGIPPSSSGKPPVFPGHIVIDQIKRQLQREEMRQAVSTSHCSQPNTIEYEMAMEWCLLQKRTDSCWKDLYKGHGDEIRKLKANPKFK</sequence>
<evidence type="ECO:0000256" key="1">
    <source>
        <dbReference type="SAM" id="MobiDB-lite"/>
    </source>
</evidence>
<name>A0AAP0JZ51_9MAGN</name>
<keyword evidence="4" id="KW-1185">Reference proteome</keyword>
<dbReference type="InterPro" id="IPR043151">
    <property type="entry name" value="BAH_sf"/>
</dbReference>
<dbReference type="CDD" id="cd00590">
    <property type="entry name" value="RRM_SF"/>
    <property type="match status" value="1"/>
</dbReference>
<gene>
    <name evidence="3" type="ORF">Syun_011884</name>
</gene>
<feature type="domain" description="BAH" evidence="2">
    <location>
        <begin position="41"/>
        <end position="166"/>
    </location>
</feature>